<name>A0ABV3WYY4_9HYPH</name>
<comment type="caution">
    <text evidence="3">The sequence shown here is derived from an EMBL/GenBank/DDBJ whole genome shotgun (WGS) entry which is preliminary data.</text>
</comment>
<sequence length="110" mass="11408">MPSRFLALIVILFLAVHVGTPSFAAVGPGPVVGTAVWLDETVRPGTDLPEPADEEPQPLSAHASPSCHDQCKGIAVWTGGSVKDAGRLSIETHPSQAPPAFVSILVPPPQ</sequence>
<proteinExistence type="predicted"/>
<keyword evidence="2" id="KW-0732">Signal</keyword>
<evidence type="ECO:0000313" key="3">
    <source>
        <dbReference type="EMBL" id="MEX4009906.1"/>
    </source>
</evidence>
<evidence type="ECO:0000313" key="4">
    <source>
        <dbReference type="Proteomes" id="UP001559025"/>
    </source>
</evidence>
<accession>A0ABV3WYY4</accession>
<feature type="region of interest" description="Disordered" evidence="1">
    <location>
        <begin position="42"/>
        <end position="64"/>
    </location>
</feature>
<dbReference type="EMBL" id="JAZHFV010000007">
    <property type="protein sequence ID" value="MEX4009906.1"/>
    <property type="molecule type" value="Genomic_DNA"/>
</dbReference>
<evidence type="ECO:0000256" key="2">
    <source>
        <dbReference type="SAM" id="SignalP"/>
    </source>
</evidence>
<gene>
    <name evidence="3" type="ORF">V1479_21545</name>
</gene>
<reference evidence="3 4" key="1">
    <citation type="submission" date="2024-01" db="EMBL/GenBank/DDBJ databases">
        <title>New evidence supports the origin of RcGTA from prophage.</title>
        <authorList>
            <person name="Xu Y."/>
            <person name="Liu B."/>
            <person name="Chen F."/>
        </authorList>
    </citation>
    <scope>NUCLEOTIDE SEQUENCE [LARGE SCALE GENOMIC DNA]</scope>
    <source>
        <strain evidence="3 4">CBW1107-2</strain>
    </source>
</reference>
<feature type="signal peptide" evidence="2">
    <location>
        <begin position="1"/>
        <end position="24"/>
    </location>
</feature>
<organism evidence="3 4">
    <name type="scientific">Neoaquamicrobium sediminum</name>
    <dbReference type="NCBI Taxonomy" id="1849104"/>
    <lineage>
        <taxon>Bacteria</taxon>
        <taxon>Pseudomonadati</taxon>
        <taxon>Pseudomonadota</taxon>
        <taxon>Alphaproteobacteria</taxon>
        <taxon>Hyphomicrobiales</taxon>
        <taxon>Phyllobacteriaceae</taxon>
        <taxon>Neoaquamicrobium</taxon>
    </lineage>
</organism>
<feature type="chain" id="PRO_5047419201" description="DUF2946 family protein" evidence="2">
    <location>
        <begin position="25"/>
        <end position="110"/>
    </location>
</feature>
<evidence type="ECO:0000256" key="1">
    <source>
        <dbReference type="SAM" id="MobiDB-lite"/>
    </source>
</evidence>
<dbReference type="Proteomes" id="UP001559025">
    <property type="component" value="Unassembled WGS sequence"/>
</dbReference>
<keyword evidence="4" id="KW-1185">Reference proteome</keyword>
<dbReference type="RefSeq" id="WP_368804696.1">
    <property type="nucleotide sequence ID" value="NZ_JAZHFV010000007.1"/>
</dbReference>
<protein>
    <recommendedName>
        <fullName evidence="5">DUF2946 family protein</fullName>
    </recommendedName>
</protein>
<evidence type="ECO:0008006" key="5">
    <source>
        <dbReference type="Google" id="ProtNLM"/>
    </source>
</evidence>